<dbReference type="Gene3D" id="1.10.1610.10">
    <property type="match status" value="1"/>
</dbReference>
<gene>
    <name evidence="10" type="ORF">HG543_53680</name>
</gene>
<organism evidence="10 11">
    <name type="scientific">Pyxidicoccus fallax</name>
    <dbReference type="NCBI Taxonomy" id="394095"/>
    <lineage>
        <taxon>Bacteria</taxon>
        <taxon>Pseudomonadati</taxon>
        <taxon>Myxococcota</taxon>
        <taxon>Myxococcia</taxon>
        <taxon>Myxococcales</taxon>
        <taxon>Cystobacterineae</taxon>
        <taxon>Myxococcaceae</taxon>
        <taxon>Pyxidicoccus</taxon>
    </lineage>
</organism>
<evidence type="ECO:0000313" key="11">
    <source>
        <dbReference type="Proteomes" id="UP000518300"/>
    </source>
</evidence>
<dbReference type="InterPro" id="IPR036087">
    <property type="entry name" value="Nict_dMeBzImd_PRibTrfase_sf"/>
</dbReference>
<evidence type="ECO:0000256" key="2">
    <source>
        <dbReference type="ARBA" id="ARBA00007110"/>
    </source>
</evidence>
<accession>A0A848M0K1</accession>
<comment type="pathway">
    <text evidence="1">Nucleoside biosynthesis; alpha-ribazole biosynthesis; alpha-ribazole from 5,6-dimethylbenzimidazole: step 1/2.</text>
</comment>
<dbReference type="AlphaFoldDB" id="A0A848M0K1"/>
<dbReference type="UniPathway" id="UPA00061">
    <property type="reaction ID" value="UER00516"/>
</dbReference>
<evidence type="ECO:0000256" key="8">
    <source>
        <dbReference type="ARBA" id="ARBA00030686"/>
    </source>
</evidence>
<reference evidence="10 11" key="1">
    <citation type="submission" date="2020-04" db="EMBL/GenBank/DDBJ databases">
        <title>Draft genome of Pyxidicoccus fallax type strain.</title>
        <authorList>
            <person name="Whitworth D.E."/>
        </authorList>
    </citation>
    <scope>NUCLEOTIDE SEQUENCE [LARGE SCALE GENOMIC DNA]</scope>
    <source>
        <strain evidence="10 11">DSM 14698</strain>
    </source>
</reference>
<dbReference type="InterPro" id="IPR003200">
    <property type="entry name" value="Nict_dMeBzImd_PRibTrfase"/>
</dbReference>
<evidence type="ECO:0000256" key="5">
    <source>
        <dbReference type="ARBA" id="ARBA00022573"/>
    </source>
</evidence>
<dbReference type="GO" id="GO:0008939">
    <property type="term" value="F:nicotinate-nucleotide-dimethylbenzimidazole phosphoribosyltransferase activity"/>
    <property type="evidence" value="ECO:0007669"/>
    <property type="project" value="UniProtKB-EC"/>
</dbReference>
<evidence type="ECO:0000313" key="10">
    <source>
        <dbReference type="EMBL" id="NMO23646.1"/>
    </source>
</evidence>
<dbReference type="Pfam" id="PF02277">
    <property type="entry name" value="DBI_PRT"/>
    <property type="match status" value="1"/>
</dbReference>
<evidence type="ECO:0000256" key="6">
    <source>
        <dbReference type="ARBA" id="ARBA00022676"/>
    </source>
</evidence>
<dbReference type="InterPro" id="IPR023195">
    <property type="entry name" value="Nict_dMeBzImd_PRibTrfase_N"/>
</dbReference>
<proteinExistence type="inferred from homology"/>
<keyword evidence="6 10" id="KW-0328">Glycosyltransferase</keyword>
<protein>
    <recommendedName>
        <fullName evidence="4">Nicotinate-nucleotide--dimethylbenzimidazole phosphoribosyltransferase</fullName>
        <ecNumber evidence="3">2.4.2.21</ecNumber>
    </recommendedName>
    <alternativeName>
        <fullName evidence="8">N(1)-alpha-phosphoribosyltransferase</fullName>
    </alternativeName>
</protein>
<sequence length="99" mass="10423">MRPYRAALEQVPEPDATAAARCQELLDAKTKPRGSLGRLEELARRLAALRGEATPGLPRKALVVMAADHGVVEEGVSAYPAEVTGQMVANFARGGAALN</sequence>
<dbReference type="EMBL" id="JABBJJ010000708">
    <property type="protein sequence ID" value="NMO23646.1"/>
    <property type="molecule type" value="Genomic_DNA"/>
</dbReference>
<dbReference type="PANTHER" id="PTHR43463:SF1">
    <property type="entry name" value="NICOTINATE-NUCLEOTIDE--DIMETHYLBENZIMIDAZOLE PHOSPHORIBOSYLTRANSFERASE"/>
    <property type="match status" value="1"/>
</dbReference>
<comment type="caution">
    <text evidence="10">The sequence shown here is derived from an EMBL/GenBank/DDBJ whole genome shotgun (WGS) entry which is preliminary data.</text>
</comment>
<dbReference type="RefSeq" id="WP_211194817.1">
    <property type="nucleotide sequence ID" value="NZ_JABBJJ010000708.1"/>
</dbReference>
<dbReference type="EC" id="2.4.2.21" evidence="3"/>
<evidence type="ECO:0000256" key="1">
    <source>
        <dbReference type="ARBA" id="ARBA00005049"/>
    </source>
</evidence>
<comment type="similarity">
    <text evidence="2">Belongs to the CobT family.</text>
</comment>
<comment type="catalytic activity">
    <reaction evidence="9">
        <text>5,6-dimethylbenzimidazole + nicotinate beta-D-ribonucleotide = alpha-ribazole 5'-phosphate + nicotinate + H(+)</text>
        <dbReference type="Rhea" id="RHEA:11196"/>
        <dbReference type="ChEBI" id="CHEBI:15378"/>
        <dbReference type="ChEBI" id="CHEBI:15890"/>
        <dbReference type="ChEBI" id="CHEBI:32544"/>
        <dbReference type="ChEBI" id="CHEBI:57502"/>
        <dbReference type="ChEBI" id="CHEBI:57918"/>
        <dbReference type="EC" id="2.4.2.21"/>
    </reaction>
</comment>
<feature type="non-terminal residue" evidence="10">
    <location>
        <position position="99"/>
    </location>
</feature>
<dbReference type="SUPFAM" id="SSF52733">
    <property type="entry name" value="Nicotinate mononucleotide:5,6-dimethylbenzimidazole phosphoribosyltransferase (CobT)"/>
    <property type="match status" value="1"/>
</dbReference>
<evidence type="ECO:0000256" key="9">
    <source>
        <dbReference type="ARBA" id="ARBA00047340"/>
    </source>
</evidence>
<evidence type="ECO:0000256" key="3">
    <source>
        <dbReference type="ARBA" id="ARBA00011991"/>
    </source>
</evidence>
<name>A0A848M0K1_9BACT</name>
<keyword evidence="11" id="KW-1185">Reference proteome</keyword>
<keyword evidence="7 10" id="KW-0808">Transferase</keyword>
<dbReference type="PANTHER" id="PTHR43463">
    <property type="entry name" value="NICOTINATE-NUCLEOTIDE--DIMETHYLBENZIMIDAZOLE PHOSPHORIBOSYLTRANSFERASE"/>
    <property type="match status" value="1"/>
</dbReference>
<evidence type="ECO:0000256" key="7">
    <source>
        <dbReference type="ARBA" id="ARBA00022679"/>
    </source>
</evidence>
<keyword evidence="5" id="KW-0169">Cobalamin biosynthesis</keyword>
<evidence type="ECO:0000256" key="4">
    <source>
        <dbReference type="ARBA" id="ARBA00015486"/>
    </source>
</evidence>
<dbReference type="GO" id="GO:0009236">
    <property type="term" value="P:cobalamin biosynthetic process"/>
    <property type="evidence" value="ECO:0007669"/>
    <property type="project" value="UniProtKB-KW"/>
</dbReference>
<dbReference type="Proteomes" id="UP000518300">
    <property type="component" value="Unassembled WGS sequence"/>
</dbReference>